<dbReference type="CDD" id="cd10549">
    <property type="entry name" value="MtMvhB_like"/>
    <property type="match status" value="1"/>
</dbReference>
<dbReference type="eggNOG" id="COG1894">
    <property type="taxonomic scope" value="Bacteria"/>
</dbReference>
<reference evidence="8" key="1">
    <citation type="submission" date="2012-09" db="EMBL/GenBank/DDBJ databases">
        <authorList>
            <person name="Weinstock G."/>
            <person name="Sodergren E."/>
            <person name="Clifton S."/>
            <person name="Fulton L."/>
            <person name="Fulton B."/>
            <person name="Courtney L."/>
            <person name="Fronick C."/>
            <person name="Harrison M."/>
            <person name="Strong C."/>
            <person name="Farmer C."/>
            <person name="Delehaunty K."/>
            <person name="Markovic C."/>
            <person name="Hall O."/>
            <person name="Minx P."/>
            <person name="Tomlinson C."/>
            <person name="Mitreva M."/>
            <person name="Nelson J."/>
            <person name="Hou S."/>
            <person name="Wollam A."/>
            <person name="Pepin K.H."/>
            <person name="Johnson M."/>
            <person name="Bhonagiri V."/>
            <person name="Nash W.E."/>
            <person name="Suruliraj S."/>
            <person name="Warren W."/>
            <person name="Chinwalla A."/>
            <person name="Mardis E.R."/>
            <person name="Wilson R.K."/>
        </authorList>
    </citation>
    <scope>NUCLEOTIDE SEQUENCE [LARGE SCALE GENOMIC DNA]</scope>
    <source>
        <strain evidence="8">OS1</strain>
    </source>
</reference>
<dbReference type="SUPFAM" id="SSF54862">
    <property type="entry name" value="4Fe-4S ferredoxins"/>
    <property type="match status" value="1"/>
</dbReference>
<dbReference type="Gene3D" id="6.10.250.1450">
    <property type="match status" value="1"/>
</dbReference>
<dbReference type="EMBL" id="ACJX03000001">
    <property type="protein sequence ID" value="KRT34642.1"/>
    <property type="molecule type" value="Genomic_DNA"/>
</dbReference>
<dbReference type="PANTHER" id="PTHR43578:SF3">
    <property type="entry name" value="NADH-QUINONE OXIDOREDUCTASE SUBUNIT F"/>
    <property type="match status" value="1"/>
</dbReference>
<dbReference type="Gene3D" id="3.10.20.600">
    <property type="match status" value="1"/>
</dbReference>
<feature type="domain" description="4Fe-4S ferredoxin-type" evidence="6">
    <location>
        <begin position="563"/>
        <end position="590"/>
    </location>
</feature>
<keyword evidence="5" id="KW-0411">Iron-sulfur</keyword>
<dbReference type="InterPro" id="IPR011538">
    <property type="entry name" value="Nuo51_FMN-bd"/>
</dbReference>
<dbReference type="STRING" id="592015.HMPREF1705_03878"/>
<dbReference type="SUPFAM" id="SSF142019">
    <property type="entry name" value="Nqo1 FMN-binding domain-like"/>
    <property type="match status" value="1"/>
</dbReference>
<dbReference type="Gene3D" id="3.30.70.20">
    <property type="match status" value="2"/>
</dbReference>
<dbReference type="CDD" id="cd02980">
    <property type="entry name" value="TRX_Fd_family"/>
    <property type="match status" value="1"/>
</dbReference>
<evidence type="ECO:0000259" key="6">
    <source>
        <dbReference type="PROSITE" id="PS51379"/>
    </source>
</evidence>
<dbReference type="PANTHER" id="PTHR43578">
    <property type="entry name" value="NADH-QUINONE OXIDOREDUCTASE SUBUNIT F"/>
    <property type="match status" value="1"/>
</dbReference>
<dbReference type="PROSITE" id="PS51379">
    <property type="entry name" value="4FE4S_FER_2"/>
    <property type="match status" value="2"/>
</dbReference>
<evidence type="ECO:0000256" key="5">
    <source>
        <dbReference type="ARBA" id="ARBA00023014"/>
    </source>
</evidence>
<evidence type="ECO:0000256" key="2">
    <source>
        <dbReference type="ARBA" id="ARBA00022485"/>
    </source>
</evidence>
<dbReference type="NCBIfam" id="NF010120">
    <property type="entry name" value="PRK13596.1"/>
    <property type="match status" value="1"/>
</dbReference>
<dbReference type="SUPFAM" id="SSF52833">
    <property type="entry name" value="Thioredoxin-like"/>
    <property type="match status" value="1"/>
</dbReference>
<proteinExistence type="inferred from homology"/>
<dbReference type="PROSITE" id="PS00198">
    <property type="entry name" value="4FE4S_FER_1"/>
    <property type="match status" value="2"/>
</dbReference>
<protein>
    <submittedName>
        <fullName evidence="7">Protein HymB</fullName>
    </submittedName>
</protein>
<evidence type="ECO:0000313" key="8">
    <source>
        <dbReference type="Proteomes" id="UP000005273"/>
    </source>
</evidence>
<dbReference type="Pfam" id="PF14697">
    <property type="entry name" value="Fer4_21"/>
    <property type="match status" value="1"/>
</dbReference>
<keyword evidence="2" id="KW-0004">4Fe-4S</keyword>
<evidence type="ECO:0000256" key="3">
    <source>
        <dbReference type="ARBA" id="ARBA00022723"/>
    </source>
</evidence>
<dbReference type="GO" id="GO:0046872">
    <property type="term" value="F:metal ion binding"/>
    <property type="evidence" value="ECO:0007669"/>
    <property type="project" value="UniProtKB-KW"/>
</dbReference>
<comment type="caution">
    <text evidence="7">The sequence shown here is derived from an EMBL/GenBank/DDBJ whole genome shotgun (WGS) entry which is preliminary data.</text>
</comment>
<dbReference type="SUPFAM" id="SSF140490">
    <property type="entry name" value="Nqo1C-terminal domain-like"/>
    <property type="match status" value="1"/>
</dbReference>
<dbReference type="InterPro" id="IPR037207">
    <property type="entry name" value="Nuop51_4Fe4S-bd_sf"/>
</dbReference>
<dbReference type="Gene3D" id="1.20.1440.230">
    <property type="entry name" value="NADH-ubiquinone oxidoreductase 51kDa subunit, iron-sulphur binding domain"/>
    <property type="match status" value="1"/>
</dbReference>
<dbReference type="Gene3D" id="3.40.30.10">
    <property type="entry name" value="Glutaredoxin"/>
    <property type="match status" value="1"/>
</dbReference>
<dbReference type="Gene3D" id="3.40.50.11540">
    <property type="entry name" value="NADH-ubiquinone oxidoreductase 51kDa subunit"/>
    <property type="match status" value="1"/>
</dbReference>
<gene>
    <name evidence="7" type="ORF">HMPREF1705_03878</name>
</gene>
<dbReference type="Proteomes" id="UP000005273">
    <property type="component" value="Unassembled WGS sequence"/>
</dbReference>
<dbReference type="RefSeq" id="WP_009200481.1">
    <property type="nucleotide sequence ID" value="NZ_ACJX03000001.1"/>
</dbReference>
<dbReference type="InterPro" id="IPR037225">
    <property type="entry name" value="Nuo51_FMN-bd_sf"/>
</dbReference>
<dbReference type="SUPFAM" id="SSF142984">
    <property type="entry name" value="Nqo1 middle domain-like"/>
    <property type="match status" value="1"/>
</dbReference>
<keyword evidence="8" id="KW-1185">Reference proteome</keyword>
<dbReference type="FunFam" id="1.20.1440.230:FF:000001">
    <property type="entry name" value="Mitochondrial NADH dehydrogenase flavoprotein 1"/>
    <property type="match status" value="1"/>
</dbReference>
<keyword evidence="4" id="KW-0408">Iron</keyword>
<dbReference type="InterPro" id="IPR019575">
    <property type="entry name" value="Nuop51_4Fe4S-bd"/>
</dbReference>
<evidence type="ECO:0000256" key="1">
    <source>
        <dbReference type="ARBA" id="ARBA00007523"/>
    </source>
</evidence>
<dbReference type="AlphaFoldDB" id="A0A0T5X8S4"/>
<comment type="similarity">
    <text evidence="1">Belongs to the complex I 51 kDa subunit family.</text>
</comment>
<dbReference type="FunFam" id="3.40.50.11540:FF:000001">
    <property type="entry name" value="NADH dehydrogenase [ubiquinone] flavoprotein 1, mitochondrial"/>
    <property type="match status" value="1"/>
</dbReference>
<dbReference type="InterPro" id="IPR017900">
    <property type="entry name" value="4Fe4S_Fe_S_CS"/>
</dbReference>
<dbReference type="OrthoDB" id="9761899at2"/>
<accession>A0A0T5X8S4</accession>
<name>A0A0T5X8S4_9BACT</name>
<feature type="domain" description="4Fe-4S ferredoxin-type" evidence="6">
    <location>
        <begin position="533"/>
        <end position="562"/>
    </location>
</feature>
<dbReference type="InterPro" id="IPR036249">
    <property type="entry name" value="Thioredoxin-like_sf"/>
</dbReference>
<dbReference type="Pfam" id="PF10589">
    <property type="entry name" value="NADH_4Fe-4S"/>
    <property type="match status" value="1"/>
</dbReference>
<keyword evidence="3" id="KW-0479">Metal-binding</keyword>
<sequence length="590" mass="63909">MANTIVRVGMASCGLASGADSVYEELSKVLVGDENTILKKVGCIGLCSYEPLVEVEIEGKRTIYGYMTPELAKELVGSSFRPTSALKEKIIYSDEETQAPENNRMAKQVRIVLRNCGIIDPEKIDEAISRGAYEAFSKAVKEMSPDEVIDEVYRSGLRGRGGAGFPTGLKWKFTRQAKGEPKYVICNADEGDPGAFMDRSVLEGDPHTVIEGMAICAYAVGASHGYIYCRAEYPLAIKRLNIALDQARERGFLGDNVFGSGFNFDIEIKEGAGAFVCGEETALIASIEGKRGMPRPRPPFPAESGVWGKPTNINNVETYANVPWIIRHGASEFSAFGTEKSKGTKVFALAGKVAKGGLIEIPMGMPIREVIYDIGGGIADGKEIKAVQMGGPSGGCIPSWLLDTPVDYESITATGAIMGSGGMIVLDETSCVVDVAKFFLNFTQRESCGKCPFCRIGTKRMLEILERISNGEGKMEDLDLLYELALQVKEGSLCGLGQTAPNPVLTTLKYFREEYETHVKDKKCPAKVCPSLIRYTINTDLCIGCTRCARICPVGAISGKVKEPHEIDDAKCVRCGQCKQTCPVSAIFVD</sequence>
<dbReference type="SMART" id="SM00928">
    <property type="entry name" value="NADH_4Fe-4S"/>
    <property type="match status" value="1"/>
</dbReference>
<dbReference type="GO" id="GO:0051539">
    <property type="term" value="F:4 iron, 4 sulfur cluster binding"/>
    <property type="evidence" value="ECO:0007669"/>
    <property type="project" value="UniProtKB-KW"/>
</dbReference>
<dbReference type="Pfam" id="PF01512">
    <property type="entry name" value="Complex1_51K"/>
    <property type="match status" value="1"/>
</dbReference>
<dbReference type="InterPro" id="IPR017896">
    <property type="entry name" value="4Fe4S_Fe-S-bd"/>
</dbReference>
<organism evidence="7 8">
    <name type="scientific">Acetomicrobium hydrogeniformans ATCC BAA-1850</name>
    <dbReference type="NCBI Taxonomy" id="592015"/>
    <lineage>
        <taxon>Bacteria</taxon>
        <taxon>Thermotogati</taxon>
        <taxon>Synergistota</taxon>
        <taxon>Synergistia</taxon>
        <taxon>Synergistales</taxon>
        <taxon>Acetomicrobiaceae</taxon>
        <taxon>Acetomicrobium</taxon>
    </lineage>
</organism>
<evidence type="ECO:0000256" key="4">
    <source>
        <dbReference type="ARBA" id="ARBA00023004"/>
    </source>
</evidence>
<evidence type="ECO:0000313" key="7">
    <source>
        <dbReference type="EMBL" id="KRT34642.1"/>
    </source>
</evidence>